<keyword evidence="3" id="KW-1185">Reference proteome</keyword>
<dbReference type="SUPFAM" id="SSF56801">
    <property type="entry name" value="Acetyl-CoA synthetase-like"/>
    <property type="match status" value="1"/>
</dbReference>
<evidence type="ECO:0000259" key="1">
    <source>
        <dbReference type="Pfam" id="PF00501"/>
    </source>
</evidence>
<accession>A0A371PPP6</accession>
<dbReference type="RefSeq" id="WP_128512503.1">
    <property type="nucleotide sequence ID" value="NZ_QUAC01000483.1"/>
</dbReference>
<dbReference type="Pfam" id="PF00501">
    <property type="entry name" value="AMP-binding"/>
    <property type="match status" value="1"/>
</dbReference>
<proteinExistence type="predicted"/>
<sequence>MPKPDHVDVVRTHPPVHDVVAAVSRELPARTAVRTGTDAVTYRELDLWAGQIARRLAAAGVGRGDRVGVLVEPSPALVAAMLGVLRAGCAYVPLDPCAPLALSPAALRCAVLRRSGARRLARLGLSQLPTLAVERHGTLPETGDAAGNRREPVIHRSAPDDPACVARPGGVGLTHAQLSAATAVRRALCPGTPVLLLAAPLTRDFAVAGLWATLTAGGRLILAGEEETRDREAVAGLVERHRVTQLLCTPALFGEVLEASAESGVQRLRTLDTVTLTGGPLPPSLAERHEAVLGGAVALVDVNPPAFPRHDRYAGPGPLAAVGPDARGRFGRPDAVVRRLALPLAGPQTNTVPTR</sequence>
<dbReference type="InterPro" id="IPR042099">
    <property type="entry name" value="ANL_N_sf"/>
</dbReference>
<evidence type="ECO:0000313" key="2">
    <source>
        <dbReference type="EMBL" id="REK84494.1"/>
    </source>
</evidence>
<reference evidence="2 3" key="1">
    <citation type="submission" date="2018-08" db="EMBL/GenBank/DDBJ databases">
        <title>Streptomyces NEAU-D10 sp. nov., a novel Actinomycete isolated from soil.</title>
        <authorList>
            <person name="Jin L."/>
        </authorList>
    </citation>
    <scope>NUCLEOTIDE SEQUENCE [LARGE SCALE GENOMIC DNA]</scope>
    <source>
        <strain evidence="2 3">NEAU-D10</strain>
    </source>
</reference>
<dbReference type="Proteomes" id="UP000262477">
    <property type="component" value="Unassembled WGS sequence"/>
</dbReference>
<protein>
    <recommendedName>
        <fullName evidence="1">AMP-dependent synthetase/ligase domain-containing protein</fullName>
    </recommendedName>
</protein>
<feature type="domain" description="AMP-dependent synthetase/ligase" evidence="1">
    <location>
        <begin position="25"/>
        <end position="297"/>
    </location>
</feature>
<dbReference type="GO" id="GO:0044550">
    <property type="term" value="P:secondary metabolite biosynthetic process"/>
    <property type="evidence" value="ECO:0007669"/>
    <property type="project" value="TreeGrafter"/>
</dbReference>
<dbReference type="PANTHER" id="PTHR45527">
    <property type="entry name" value="NONRIBOSOMAL PEPTIDE SYNTHETASE"/>
    <property type="match status" value="1"/>
</dbReference>
<dbReference type="EMBL" id="QUAC01000483">
    <property type="protein sequence ID" value="REK84494.1"/>
    <property type="molecule type" value="Genomic_DNA"/>
</dbReference>
<dbReference type="PANTHER" id="PTHR45527:SF1">
    <property type="entry name" value="FATTY ACID SYNTHASE"/>
    <property type="match status" value="1"/>
</dbReference>
<dbReference type="GO" id="GO:0005737">
    <property type="term" value="C:cytoplasm"/>
    <property type="evidence" value="ECO:0007669"/>
    <property type="project" value="TreeGrafter"/>
</dbReference>
<evidence type="ECO:0000313" key="3">
    <source>
        <dbReference type="Proteomes" id="UP000262477"/>
    </source>
</evidence>
<dbReference type="GO" id="GO:0031177">
    <property type="term" value="F:phosphopantetheine binding"/>
    <property type="evidence" value="ECO:0007669"/>
    <property type="project" value="TreeGrafter"/>
</dbReference>
<dbReference type="AlphaFoldDB" id="A0A371PPP6"/>
<comment type="caution">
    <text evidence="2">The sequence shown here is derived from an EMBL/GenBank/DDBJ whole genome shotgun (WGS) entry which is preliminary data.</text>
</comment>
<dbReference type="Gene3D" id="3.40.50.12780">
    <property type="entry name" value="N-terminal domain of ligase-like"/>
    <property type="match status" value="1"/>
</dbReference>
<dbReference type="OrthoDB" id="2472181at2"/>
<gene>
    <name evidence="2" type="ORF">DY245_42785</name>
</gene>
<name>A0A371PPP6_STRIH</name>
<dbReference type="InterPro" id="IPR000873">
    <property type="entry name" value="AMP-dep_synth/lig_dom"/>
</dbReference>
<dbReference type="GO" id="GO:0043041">
    <property type="term" value="P:amino acid activation for nonribosomal peptide biosynthetic process"/>
    <property type="evidence" value="ECO:0007669"/>
    <property type="project" value="TreeGrafter"/>
</dbReference>
<organism evidence="2 3">
    <name type="scientific">Streptomyces inhibens</name>
    <dbReference type="NCBI Taxonomy" id="2293571"/>
    <lineage>
        <taxon>Bacteria</taxon>
        <taxon>Bacillati</taxon>
        <taxon>Actinomycetota</taxon>
        <taxon>Actinomycetes</taxon>
        <taxon>Kitasatosporales</taxon>
        <taxon>Streptomycetaceae</taxon>
        <taxon>Streptomyces</taxon>
    </lineage>
</organism>